<proteinExistence type="predicted"/>
<dbReference type="AlphaFoldDB" id="A0A4R3MN68"/>
<comment type="caution">
    <text evidence="2">The sequence shown here is derived from an EMBL/GenBank/DDBJ whole genome shotgun (WGS) entry which is preliminary data.</text>
</comment>
<dbReference type="OrthoDB" id="2186822at2"/>
<sequence length="449" mass="50445">MLRGEDFTEYREVGEDIEVWLYTLQDTYSNEKEVFYEVENKKRYKLIKYGIQTEKTWAYRATHELTYVDGAGFKGWKRPEDHYYHQVTYNEYESVITAEEMMLENSEELKRYGSPGNRKVLFTETESNHYTRDHLKQVYETGQKTVQAIKHILSPRSQSFASPGPAGKGKETNASDSWDITKKVGRGIYNFIIGDEIATLTDGQLDWNDALAIASFTPAGKIVKIGKSVTYIKSTAESLGILASKAGSKLKSGFRSARDKVTTGLKQAGDQIRSGLKQTKDKITNGISEAKEKVKNAGSKLWGGIKGLFGKKKKKPDKNNNNAIQENRVGGPGYLQTFASKGTGNPAHNVAQYQKLKKQLALEEIQSVVKTTKHGAERLIERGFTPKDISELKLNPDIVKTQSDGAEVFIKQVNGKYNVIVEGDNGVITALKNISKKSLDRLEKNYDWR</sequence>
<accession>A0A4R3MN68</accession>
<evidence type="ECO:0008006" key="4">
    <source>
        <dbReference type="Google" id="ProtNLM"/>
    </source>
</evidence>
<reference evidence="2 3" key="1">
    <citation type="submission" date="2019-03" db="EMBL/GenBank/DDBJ databases">
        <title>Genomic Encyclopedia of Type Strains, Phase IV (KMG-IV): sequencing the most valuable type-strain genomes for metagenomic binning, comparative biology and taxonomic classification.</title>
        <authorList>
            <person name="Goeker M."/>
        </authorList>
    </citation>
    <scope>NUCLEOTIDE SEQUENCE [LARGE SCALE GENOMIC DNA]</scope>
    <source>
        <strain evidence="2 3">DSM 25894</strain>
    </source>
</reference>
<protein>
    <recommendedName>
        <fullName evidence="4">Pre-toxin TG domain-containing protein</fullName>
    </recommendedName>
</protein>
<name>A0A4R3MN68_9BACI</name>
<dbReference type="EMBL" id="SMAN01000034">
    <property type="protein sequence ID" value="TCT16443.1"/>
    <property type="molecule type" value="Genomic_DNA"/>
</dbReference>
<evidence type="ECO:0000313" key="3">
    <source>
        <dbReference type="Proteomes" id="UP000294650"/>
    </source>
</evidence>
<evidence type="ECO:0000313" key="2">
    <source>
        <dbReference type="EMBL" id="TCT16443.1"/>
    </source>
</evidence>
<evidence type="ECO:0000256" key="1">
    <source>
        <dbReference type="SAM" id="MobiDB-lite"/>
    </source>
</evidence>
<dbReference type="Gene3D" id="1.20.120.20">
    <property type="entry name" value="Apolipoprotein"/>
    <property type="match status" value="1"/>
</dbReference>
<dbReference type="Proteomes" id="UP000294650">
    <property type="component" value="Unassembled WGS sequence"/>
</dbReference>
<organism evidence="2 3">
    <name type="scientific">Melghiribacillus thermohalophilus</name>
    <dbReference type="NCBI Taxonomy" id="1324956"/>
    <lineage>
        <taxon>Bacteria</taxon>
        <taxon>Bacillati</taxon>
        <taxon>Bacillota</taxon>
        <taxon>Bacilli</taxon>
        <taxon>Bacillales</taxon>
        <taxon>Bacillaceae</taxon>
        <taxon>Melghiribacillus</taxon>
    </lineage>
</organism>
<gene>
    <name evidence="2" type="ORF">EDD68_1347</name>
</gene>
<feature type="region of interest" description="Disordered" evidence="1">
    <location>
        <begin position="311"/>
        <end position="330"/>
    </location>
</feature>
<keyword evidence="3" id="KW-1185">Reference proteome</keyword>